<feature type="region of interest" description="Disordered" evidence="1">
    <location>
        <begin position="38"/>
        <end position="76"/>
    </location>
</feature>
<gene>
    <name evidence="2" type="ORF">C8A05DRAFT_19470</name>
</gene>
<proteinExistence type="predicted"/>
<sequence>MWKPSDALNQPPLAPGIQRPGAKAVVTLTARVRRGQRHPWPTNTRATDCCQTLRGTGSEDSGSSTPRLRDSSTVTPVTLSSWSPSPSFRGHFDVSCNMLAFSPCLVAILLAATGVEAGSRLWQPPIKHAKAAVAAGITVRDLSGVNNLYFNGTNVSSTQHGHQKRYFGLNTPSGSSDYPRLWPNGNIDACFDTATYTHNGVNGVSTRDILYDNLIAARELWRQAGLDDKGGSFQFNILADNDPGCARALRSTHLLIIYAGENIRKMSSTVGVIQPLGEPGGTGPSLYLGPSMTLTDILDIGMMNVVANYAHEMGHVWGLHHEHQNPKWWTTPFADTERDKIYFSEANFHCEDLADFADHMVRYSPTGPDAWKYTNERNSLCRKHAYAERSKFAGGINYLPMDSEGMIDGDKSEPDWDSIMLYPSNAGGRTVGGVKQNVITKPNGDLIQPNSKPSQQDVKGLKKMYGVKIDRGFIGNLGASTSKLFNKVKTIRKKDPDASCL</sequence>
<reference evidence="2" key="1">
    <citation type="journal article" date="2023" name="Mol. Phylogenet. Evol.">
        <title>Genome-scale phylogeny and comparative genomics of the fungal order Sordariales.</title>
        <authorList>
            <person name="Hensen N."/>
            <person name="Bonometti L."/>
            <person name="Westerberg I."/>
            <person name="Brannstrom I.O."/>
            <person name="Guillou S."/>
            <person name="Cros-Aarteil S."/>
            <person name="Calhoun S."/>
            <person name="Haridas S."/>
            <person name="Kuo A."/>
            <person name="Mondo S."/>
            <person name="Pangilinan J."/>
            <person name="Riley R."/>
            <person name="LaButti K."/>
            <person name="Andreopoulos B."/>
            <person name="Lipzen A."/>
            <person name="Chen C."/>
            <person name="Yan M."/>
            <person name="Daum C."/>
            <person name="Ng V."/>
            <person name="Clum A."/>
            <person name="Steindorff A."/>
            <person name="Ohm R.A."/>
            <person name="Martin F."/>
            <person name="Silar P."/>
            <person name="Natvig D.O."/>
            <person name="Lalanne C."/>
            <person name="Gautier V."/>
            <person name="Ament-Velasquez S.L."/>
            <person name="Kruys A."/>
            <person name="Hutchinson M.I."/>
            <person name="Powell A.J."/>
            <person name="Barry K."/>
            <person name="Miller A.N."/>
            <person name="Grigoriev I.V."/>
            <person name="Debuchy R."/>
            <person name="Gladieux P."/>
            <person name="Hiltunen Thoren M."/>
            <person name="Johannesson H."/>
        </authorList>
    </citation>
    <scope>NUCLEOTIDE SEQUENCE</scope>
    <source>
        <strain evidence="2">CBS 103.79</strain>
    </source>
</reference>
<dbReference type="GO" id="GO:0008237">
    <property type="term" value="F:metallopeptidase activity"/>
    <property type="evidence" value="ECO:0007669"/>
    <property type="project" value="InterPro"/>
</dbReference>
<organism evidence="2 3">
    <name type="scientific">Staphylotrichum tortipilum</name>
    <dbReference type="NCBI Taxonomy" id="2831512"/>
    <lineage>
        <taxon>Eukaryota</taxon>
        <taxon>Fungi</taxon>
        <taxon>Dikarya</taxon>
        <taxon>Ascomycota</taxon>
        <taxon>Pezizomycotina</taxon>
        <taxon>Sordariomycetes</taxon>
        <taxon>Sordariomycetidae</taxon>
        <taxon>Sordariales</taxon>
        <taxon>Chaetomiaceae</taxon>
        <taxon>Staphylotrichum</taxon>
    </lineage>
</organism>
<evidence type="ECO:0000313" key="2">
    <source>
        <dbReference type="EMBL" id="KAK3897847.1"/>
    </source>
</evidence>
<protein>
    <submittedName>
        <fullName evidence="2">Uncharacterized protein</fullName>
    </submittedName>
</protein>
<dbReference type="EMBL" id="MU856055">
    <property type="protein sequence ID" value="KAK3897847.1"/>
    <property type="molecule type" value="Genomic_DNA"/>
</dbReference>
<evidence type="ECO:0000256" key="1">
    <source>
        <dbReference type="SAM" id="MobiDB-lite"/>
    </source>
</evidence>
<reference evidence="2" key="2">
    <citation type="submission" date="2023-05" db="EMBL/GenBank/DDBJ databases">
        <authorList>
            <consortium name="Lawrence Berkeley National Laboratory"/>
            <person name="Steindorff A."/>
            <person name="Hensen N."/>
            <person name="Bonometti L."/>
            <person name="Westerberg I."/>
            <person name="Brannstrom I.O."/>
            <person name="Guillou S."/>
            <person name="Cros-Aarteil S."/>
            <person name="Calhoun S."/>
            <person name="Haridas S."/>
            <person name="Kuo A."/>
            <person name="Mondo S."/>
            <person name="Pangilinan J."/>
            <person name="Riley R."/>
            <person name="Labutti K."/>
            <person name="Andreopoulos B."/>
            <person name="Lipzen A."/>
            <person name="Chen C."/>
            <person name="Yanf M."/>
            <person name="Daum C."/>
            <person name="Ng V."/>
            <person name="Clum A."/>
            <person name="Ohm R."/>
            <person name="Martin F."/>
            <person name="Silar P."/>
            <person name="Natvig D."/>
            <person name="Lalanne C."/>
            <person name="Gautier V."/>
            <person name="Ament-Velasquez S.L."/>
            <person name="Kruys A."/>
            <person name="Hutchinson M.I."/>
            <person name="Powell A.J."/>
            <person name="Barry K."/>
            <person name="Miller A.N."/>
            <person name="Grigoriev I.V."/>
            <person name="Debuchy R."/>
            <person name="Gladieux P."/>
            <person name="Thoren M.H."/>
            <person name="Johannesson H."/>
        </authorList>
    </citation>
    <scope>NUCLEOTIDE SEQUENCE</scope>
    <source>
        <strain evidence="2">CBS 103.79</strain>
    </source>
</reference>
<name>A0AAN6MBD5_9PEZI</name>
<comment type="caution">
    <text evidence="2">The sequence shown here is derived from an EMBL/GenBank/DDBJ whole genome shotgun (WGS) entry which is preliminary data.</text>
</comment>
<evidence type="ECO:0000313" key="3">
    <source>
        <dbReference type="Proteomes" id="UP001303889"/>
    </source>
</evidence>
<keyword evidence="3" id="KW-1185">Reference proteome</keyword>
<feature type="compositionally biased region" description="Polar residues" evidence="1">
    <location>
        <begin position="41"/>
        <end position="76"/>
    </location>
</feature>
<dbReference type="AlphaFoldDB" id="A0AAN6MBD5"/>
<dbReference type="Gene3D" id="3.40.390.10">
    <property type="entry name" value="Collagenase (Catalytic Domain)"/>
    <property type="match status" value="1"/>
</dbReference>
<accession>A0AAN6MBD5</accession>
<dbReference type="InterPro" id="IPR024079">
    <property type="entry name" value="MetalloPept_cat_dom_sf"/>
</dbReference>
<dbReference type="SUPFAM" id="SSF55486">
    <property type="entry name" value="Metalloproteases ('zincins'), catalytic domain"/>
    <property type="match status" value="1"/>
</dbReference>
<feature type="region of interest" description="Disordered" evidence="1">
    <location>
        <begin position="1"/>
        <end position="20"/>
    </location>
</feature>
<dbReference type="Proteomes" id="UP001303889">
    <property type="component" value="Unassembled WGS sequence"/>
</dbReference>